<gene>
    <name evidence="1" type="ORF">SAMN05661010_01496</name>
</gene>
<dbReference type="Proteomes" id="UP000198654">
    <property type="component" value="Unassembled WGS sequence"/>
</dbReference>
<evidence type="ECO:0000313" key="2">
    <source>
        <dbReference type="Proteomes" id="UP000198654"/>
    </source>
</evidence>
<dbReference type="STRING" id="119000.SAMN05661010_01496"/>
<evidence type="ECO:0000313" key="1">
    <source>
        <dbReference type="EMBL" id="SDL37714.1"/>
    </source>
</evidence>
<sequence length="102" mass="11752">MKVYRPEWQCTFNVNEGVEESASFKERIAWLIRAFADKLDGSGRTITIDCNVTPQVSRQDVDICLGKGFEVTQNLLTQFAHQAACEYVMRDAKAELFEEEQW</sequence>
<protein>
    <submittedName>
        <fullName evidence="1">Uncharacterized protein</fullName>
    </submittedName>
</protein>
<keyword evidence="2" id="KW-1185">Reference proteome</keyword>
<name>A0A1G9JKT5_9GAMM</name>
<proteinExistence type="predicted"/>
<organism evidence="1 2">
    <name type="scientific">Modicisalibacter muralis</name>
    <dbReference type="NCBI Taxonomy" id="119000"/>
    <lineage>
        <taxon>Bacteria</taxon>
        <taxon>Pseudomonadati</taxon>
        <taxon>Pseudomonadota</taxon>
        <taxon>Gammaproteobacteria</taxon>
        <taxon>Oceanospirillales</taxon>
        <taxon>Halomonadaceae</taxon>
        <taxon>Modicisalibacter</taxon>
    </lineage>
</organism>
<dbReference type="AlphaFoldDB" id="A0A1G9JKT5"/>
<accession>A0A1G9JKT5</accession>
<dbReference type="EMBL" id="FNGI01000003">
    <property type="protein sequence ID" value="SDL37714.1"/>
    <property type="molecule type" value="Genomic_DNA"/>
</dbReference>
<reference evidence="1 2" key="1">
    <citation type="submission" date="2016-10" db="EMBL/GenBank/DDBJ databases">
        <authorList>
            <person name="de Groot N.N."/>
        </authorList>
    </citation>
    <scope>NUCLEOTIDE SEQUENCE [LARGE SCALE GENOMIC DNA]</scope>
    <source>
        <strain evidence="1 2">DSM 14789</strain>
    </source>
</reference>
<dbReference type="OrthoDB" id="6165208at2"/>
<dbReference type="RefSeq" id="WP_089727120.1">
    <property type="nucleotide sequence ID" value="NZ_FNGI01000003.1"/>
</dbReference>